<dbReference type="EMBL" id="BARS01026712">
    <property type="protein sequence ID" value="GAG03699.1"/>
    <property type="molecule type" value="Genomic_DNA"/>
</dbReference>
<feature type="non-terminal residue" evidence="1">
    <location>
        <position position="68"/>
    </location>
</feature>
<organism evidence="1">
    <name type="scientific">marine sediment metagenome</name>
    <dbReference type="NCBI Taxonomy" id="412755"/>
    <lineage>
        <taxon>unclassified sequences</taxon>
        <taxon>metagenomes</taxon>
        <taxon>ecological metagenomes</taxon>
    </lineage>
</organism>
<gene>
    <name evidence="1" type="ORF">S01H1_42066</name>
</gene>
<reference evidence="1" key="1">
    <citation type="journal article" date="2014" name="Front. Microbiol.">
        <title>High frequency of phylogenetically diverse reductive dehalogenase-homologous genes in deep subseafloor sedimentary metagenomes.</title>
        <authorList>
            <person name="Kawai M."/>
            <person name="Futagami T."/>
            <person name="Toyoda A."/>
            <person name="Takaki Y."/>
            <person name="Nishi S."/>
            <person name="Hori S."/>
            <person name="Arai W."/>
            <person name="Tsubouchi T."/>
            <person name="Morono Y."/>
            <person name="Uchiyama I."/>
            <person name="Ito T."/>
            <person name="Fujiyama A."/>
            <person name="Inagaki F."/>
            <person name="Takami H."/>
        </authorList>
    </citation>
    <scope>NUCLEOTIDE SEQUENCE</scope>
    <source>
        <strain evidence="1">Expedition CK06-06</strain>
    </source>
</reference>
<protein>
    <submittedName>
        <fullName evidence="1">Uncharacterized protein</fullName>
    </submittedName>
</protein>
<sequence length="68" mass="7092">MAETADTYGTAFKNGSVTLLARVVGKDGQNILQADIASAKYSVYLLDDQDADSRTAITGHSDVALSVA</sequence>
<accession>X0UD41</accession>
<name>X0UD41_9ZZZZ</name>
<dbReference type="AlphaFoldDB" id="X0UD41"/>
<proteinExistence type="predicted"/>
<evidence type="ECO:0000313" key="1">
    <source>
        <dbReference type="EMBL" id="GAG03699.1"/>
    </source>
</evidence>
<comment type="caution">
    <text evidence="1">The sequence shown here is derived from an EMBL/GenBank/DDBJ whole genome shotgun (WGS) entry which is preliminary data.</text>
</comment>